<proteinExistence type="predicted"/>
<dbReference type="Proteomes" id="UP000887576">
    <property type="component" value="Unplaced"/>
</dbReference>
<evidence type="ECO:0000313" key="1">
    <source>
        <dbReference type="Proteomes" id="UP000887576"/>
    </source>
</evidence>
<evidence type="ECO:0000313" key="2">
    <source>
        <dbReference type="WBParaSite" id="JU765_v2.g2044.t1"/>
    </source>
</evidence>
<sequence>MEAQTEVGKVGYDGNCDGEPSPMPVHIWNPVEKPTTAEMLNPEDVVAVDLDNSMNEFVLESSGGPEQLNEAVNADIRAVYWGNSTNDVVLELQNELKMLN</sequence>
<dbReference type="WBParaSite" id="JU765_v2.g2044.t1">
    <property type="protein sequence ID" value="JU765_v2.g2044.t1"/>
    <property type="gene ID" value="JU765_v2.g2044"/>
</dbReference>
<organism evidence="1 2">
    <name type="scientific">Panagrolaimus sp. JU765</name>
    <dbReference type="NCBI Taxonomy" id="591449"/>
    <lineage>
        <taxon>Eukaryota</taxon>
        <taxon>Metazoa</taxon>
        <taxon>Ecdysozoa</taxon>
        <taxon>Nematoda</taxon>
        <taxon>Chromadorea</taxon>
        <taxon>Rhabditida</taxon>
        <taxon>Tylenchina</taxon>
        <taxon>Panagrolaimomorpha</taxon>
        <taxon>Panagrolaimoidea</taxon>
        <taxon>Panagrolaimidae</taxon>
        <taxon>Panagrolaimus</taxon>
    </lineage>
</organism>
<name>A0AC34QYM6_9BILA</name>
<protein>
    <submittedName>
        <fullName evidence="2">Uncharacterized protein</fullName>
    </submittedName>
</protein>
<accession>A0AC34QYM6</accession>
<reference evidence="2" key="1">
    <citation type="submission" date="2022-11" db="UniProtKB">
        <authorList>
            <consortium name="WormBaseParasite"/>
        </authorList>
    </citation>
    <scope>IDENTIFICATION</scope>
</reference>